<evidence type="ECO:0000313" key="5">
    <source>
        <dbReference type="Proteomes" id="UP001162740"/>
    </source>
</evidence>
<organism evidence="4 5">
    <name type="scientific">Rhodococcus rhodochrous</name>
    <dbReference type="NCBI Taxonomy" id="1829"/>
    <lineage>
        <taxon>Bacteria</taxon>
        <taxon>Bacillati</taxon>
        <taxon>Actinomycetota</taxon>
        <taxon>Actinomycetes</taxon>
        <taxon>Mycobacteriales</taxon>
        <taxon>Nocardiaceae</taxon>
        <taxon>Rhodococcus</taxon>
    </lineage>
</organism>
<dbReference type="InterPro" id="IPR057326">
    <property type="entry name" value="KR_dom"/>
</dbReference>
<dbReference type="PRINTS" id="PR00081">
    <property type="entry name" value="GDHRDH"/>
</dbReference>
<dbReference type="InterPro" id="IPR002347">
    <property type="entry name" value="SDR_fam"/>
</dbReference>
<dbReference type="EMBL" id="CP083975">
    <property type="protein sequence ID" value="UZF48233.1"/>
    <property type="molecule type" value="Genomic_DNA"/>
</dbReference>
<dbReference type="FunFam" id="3.40.50.720:FF:000084">
    <property type="entry name" value="Short-chain dehydrogenase reductase"/>
    <property type="match status" value="1"/>
</dbReference>
<dbReference type="AlphaFoldDB" id="A0AA47AGI5"/>
<name>A0AA47AGI5_RHORH</name>
<dbReference type="PANTHER" id="PTHR42760:SF133">
    <property type="entry name" value="3-OXOACYL-[ACYL-CARRIER-PROTEIN] REDUCTASE"/>
    <property type="match status" value="1"/>
</dbReference>
<dbReference type="SUPFAM" id="SSF51735">
    <property type="entry name" value="NAD(P)-binding Rossmann-fold domains"/>
    <property type="match status" value="1"/>
</dbReference>
<accession>A0AA47AGI5</accession>
<evidence type="ECO:0000256" key="2">
    <source>
        <dbReference type="ARBA" id="ARBA00023002"/>
    </source>
</evidence>
<dbReference type="InterPro" id="IPR036291">
    <property type="entry name" value="NAD(P)-bd_dom_sf"/>
</dbReference>
<geneLocation type="plasmid" evidence="4 5">
    <name>pGD02.2.1</name>
</geneLocation>
<dbReference type="Proteomes" id="UP001162740">
    <property type="component" value="Plasmid pGD02.2.1"/>
</dbReference>
<sequence length="251" mass="25237">MPVQSTLTPGLLNPTLLAGKHAVVTGAARGIGAAIARELSAGGADLSLFDLTECCETAESIRDAGGEVTYSVLDVTDRASVTRAFDDFDHLDILVTSAGVYGEPADLGEIDADEFDRVMGINLKGSLWTVAAALPLLRKSGGNIVCVGSAAGKVGGVASGPHYVASKGALHAAVKWLARTEAAHGIVANAVAPGAIDTDMIAGKGYDGSYCPLGRLGTAQDVAGIAAFLASPGAAYMTGAVVDVNGGFFMG</sequence>
<dbReference type="SMART" id="SM00822">
    <property type="entry name" value="PKS_KR"/>
    <property type="match status" value="1"/>
</dbReference>
<gene>
    <name evidence="4" type="ORF">KUM34_028180</name>
</gene>
<proteinExistence type="inferred from homology"/>
<dbReference type="PANTHER" id="PTHR42760">
    <property type="entry name" value="SHORT-CHAIN DEHYDROGENASES/REDUCTASES FAMILY MEMBER"/>
    <property type="match status" value="1"/>
</dbReference>
<evidence type="ECO:0000259" key="3">
    <source>
        <dbReference type="SMART" id="SM00822"/>
    </source>
</evidence>
<evidence type="ECO:0000256" key="1">
    <source>
        <dbReference type="ARBA" id="ARBA00006484"/>
    </source>
</evidence>
<reference evidence="4 5" key="1">
    <citation type="journal article" date="2021" name="Front. Microbiol.">
        <title>Bacterial Transformation of Aromatic Monomers in Softwood Black Liquor.</title>
        <authorList>
            <person name="Navas L.E."/>
            <person name="Dexter G."/>
            <person name="Liu J."/>
            <person name="Levy-Booth D."/>
            <person name="Cho M."/>
            <person name="Jang S.K."/>
            <person name="Mansfield S.D."/>
            <person name="Renneckar S."/>
            <person name="Mohn W.W."/>
            <person name="Eltis L.D."/>
        </authorList>
    </citation>
    <scope>NUCLEOTIDE SEQUENCE [LARGE SCALE GENOMIC DNA]</scope>
    <source>
        <strain evidence="4 5">GD02</strain>
    </source>
</reference>
<feature type="domain" description="Ketoreductase" evidence="3">
    <location>
        <begin position="20"/>
        <end position="194"/>
    </location>
</feature>
<keyword evidence="4" id="KW-0614">Plasmid</keyword>
<dbReference type="CDD" id="cd05233">
    <property type="entry name" value="SDR_c"/>
    <property type="match status" value="1"/>
</dbReference>
<protein>
    <submittedName>
        <fullName evidence="4">SDR family oxidoreductase</fullName>
    </submittedName>
</protein>
<dbReference type="Pfam" id="PF13561">
    <property type="entry name" value="adh_short_C2"/>
    <property type="match status" value="1"/>
</dbReference>
<evidence type="ECO:0000313" key="4">
    <source>
        <dbReference type="EMBL" id="UZF48233.1"/>
    </source>
</evidence>
<dbReference type="GO" id="GO:0016616">
    <property type="term" value="F:oxidoreductase activity, acting on the CH-OH group of donors, NAD or NADP as acceptor"/>
    <property type="evidence" value="ECO:0007669"/>
    <property type="project" value="TreeGrafter"/>
</dbReference>
<keyword evidence="2" id="KW-0560">Oxidoreductase</keyword>
<dbReference type="Gene3D" id="3.40.50.720">
    <property type="entry name" value="NAD(P)-binding Rossmann-like Domain"/>
    <property type="match status" value="1"/>
</dbReference>
<comment type="similarity">
    <text evidence="1">Belongs to the short-chain dehydrogenases/reductases (SDR) family.</text>
</comment>